<evidence type="ECO:0000313" key="2">
    <source>
        <dbReference type="EMBL" id="MPM32863.1"/>
    </source>
</evidence>
<proteinExistence type="predicted"/>
<protein>
    <recommendedName>
        <fullName evidence="3">DUF2975 domain-containing protein</fullName>
    </recommendedName>
</protein>
<organism evidence="2">
    <name type="scientific">bioreactor metagenome</name>
    <dbReference type="NCBI Taxonomy" id="1076179"/>
    <lineage>
        <taxon>unclassified sequences</taxon>
        <taxon>metagenomes</taxon>
        <taxon>ecological metagenomes</taxon>
    </lineage>
</organism>
<keyword evidence="1" id="KW-1133">Transmembrane helix</keyword>
<feature type="transmembrane region" description="Helical" evidence="1">
    <location>
        <begin position="111"/>
        <end position="132"/>
    </location>
</feature>
<dbReference type="EMBL" id="VSSQ01006486">
    <property type="protein sequence ID" value="MPM32863.1"/>
    <property type="molecule type" value="Genomic_DNA"/>
</dbReference>
<accession>A0A644Z2A3</accession>
<keyword evidence="1" id="KW-0812">Transmembrane</keyword>
<evidence type="ECO:0008006" key="3">
    <source>
        <dbReference type="Google" id="ProtNLM"/>
    </source>
</evidence>
<feature type="transmembrane region" description="Helical" evidence="1">
    <location>
        <begin position="144"/>
        <end position="165"/>
    </location>
</feature>
<evidence type="ECO:0000256" key="1">
    <source>
        <dbReference type="SAM" id="Phobius"/>
    </source>
</evidence>
<sequence>MEISKKSKLRITFLYLFLVGFILLWLASEMRTSIGNLKPSVELGNGTCYKTISNLNLKNFYNSDYNVPVDEKQDGTVVKAKIRTFSAKVFYRAGSDIRDAKYEKLSKYGHILSLCLLISLILILLRIVYLFIKGIKSENYFPSQNIILTRILGVLVIFYVIINSLSQALNALSYKHLFENTDFRITSYIAIDFETLIVVLTLFILSEVFSIGNVLSNDNKMTI</sequence>
<name>A0A644Z2A3_9ZZZZ</name>
<gene>
    <name evidence="2" type="ORF">SDC9_79429</name>
</gene>
<keyword evidence="1" id="KW-0472">Membrane</keyword>
<feature type="transmembrane region" description="Helical" evidence="1">
    <location>
        <begin position="12"/>
        <end position="28"/>
    </location>
</feature>
<reference evidence="2" key="1">
    <citation type="submission" date="2019-08" db="EMBL/GenBank/DDBJ databases">
        <authorList>
            <person name="Kucharzyk K."/>
            <person name="Murdoch R.W."/>
            <person name="Higgins S."/>
            <person name="Loffler F."/>
        </authorList>
    </citation>
    <scope>NUCLEOTIDE SEQUENCE</scope>
</reference>
<dbReference type="AlphaFoldDB" id="A0A644Z2A3"/>
<feature type="transmembrane region" description="Helical" evidence="1">
    <location>
        <begin position="185"/>
        <end position="205"/>
    </location>
</feature>
<comment type="caution">
    <text evidence="2">The sequence shown here is derived from an EMBL/GenBank/DDBJ whole genome shotgun (WGS) entry which is preliminary data.</text>
</comment>